<feature type="compositionally biased region" description="Polar residues" evidence="1">
    <location>
        <begin position="321"/>
        <end position="344"/>
    </location>
</feature>
<reference evidence="2" key="1">
    <citation type="submission" date="2023-03" db="EMBL/GenBank/DDBJ databases">
        <title>Massive genome expansion in bonnet fungi (Mycena s.s.) driven by repeated elements and novel gene families across ecological guilds.</title>
        <authorList>
            <consortium name="Lawrence Berkeley National Laboratory"/>
            <person name="Harder C.B."/>
            <person name="Miyauchi S."/>
            <person name="Viragh M."/>
            <person name="Kuo A."/>
            <person name="Thoen E."/>
            <person name="Andreopoulos B."/>
            <person name="Lu D."/>
            <person name="Skrede I."/>
            <person name="Drula E."/>
            <person name="Henrissat B."/>
            <person name="Morin E."/>
            <person name="Kohler A."/>
            <person name="Barry K."/>
            <person name="LaButti K."/>
            <person name="Morin E."/>
            <person name="Salamov A."/>
            <person name="Lipzen A."/>
            <person name="Mereny Z."/>
            <person name="Hegedus B."/>
            <person name="Baldrian P."/>
            <person name="Stursova M."/>
            <person name="Weitz H."/>
            <person name="Taylor A."/>
            <person name="Grigoriev I.V."/>
            <person name="Nagy L.G."/>
            <person name="Martin F."/>
            <person name="Kauserud H."/>
        </authorList>
    </citation>
    <scope>NUCLEOTIDE SEQUENCE</scope>
    <source>
        <strain evidence="2">CBHHK182m</strain>
    </source>
</reference>
<evidence type="ECO:0000313" key="3">
    <source>
        <dbReference type="Proteomes" id="UP001215598"/>
    </source>
</evidence>
<evidence type="ECO:0000313" key="2">
    <source>
        <dbReference type="EMBL" id="KAJ7748113.1"/>
    </source>
</evidence>
<keyword evidence="3" id="KW-1185">Reference proteome</keyword>
<gene>
    <name evidence="2" type="ORF">B0H16DRAFT_1461788</name>
</gene>
<feature type="compositionally biased region" description="Basic and acidic residues" evidence="1">
    <location>
        <begin position="300"/>
        <end position="313"/>
    </location>
</feature>
<proteinExistence type="predicted"/>
<dbReference type="AlphaFoldDB" id="A0AAD7N6S3"/>
<sequence>MPERRYNNSDLVGKTRDQLVTLVLRQPDRWPSTFEKFKRGKTNMDTMKKALLEAQFTTELPVEQQESPGPPAGYWLITVEVGPISGGGQSRFLIRDEHRHTLAGAIKKGSKEQNGRGKLPNSHFGVKTNIVMSTKREVRIGSIKFSATRHLTRGTKMMASRIAHHHYKVSNGTFSVLWVATVLKLKLIFRSDTTPLSDNTPVPVPVASQVLPEQRSILLLIEDTRHPVIERYSQRIDVSIIPPNQASSTEILAKLQASISAIEGPARIGIQDDLNPGYIQFFAAISDPTTRWEVEAYGRRHRRHEEARARPESPLDEPPDSTKNSNSQTHSIAPTSKKSRTTSLTEDELAWLSEKARFSAKYYKVPWPAGISLSGGNTVRKAAIETVLGMKSTALTQAENSSRVLAIYYDGTHKSEEGVKRVEETTEGEADTGSGVLYKFLVQWEKDHPVND</sequence>
<dbReference type="Proteomes" id="UP001215598">
    <property type="component" value="Unassembled WGS sequence"/>
</dbReference>
<accession>A0AAD7N6S3</accession>
<evidence type="ECO:0000256" key="1">
    <source>
        <dbReference type="SAM" id="MobiDB-lite"/>
    </source>
</evidence>
<feature type="region of interest" description="Disordered" evidence="1">
    <location>
        <begin position="300"/>
        <end position="345"/>
    </location>
</feature>
<name>A0AAD7N6S3_9AGAR</name>
<protein>
    <submittedName>
        <fullName evidence="2">Uncharacterized protein</fullName>
    </submittedName>
</protein>
<comment type="caution">
    <text evidence="2">The sequence shown here is derived from an EMBL/GenBank/DDBJ whole genome shotgun (WGS) entry which is preliminary data.</text>
</comment>
<dbReference type="EMBL" id="JARKIB010000074">
    <property type="protein sequence ID" value="KAJ7748113.1"/>
    <property type="molecule type" value="Genomic_DNA"/>
</dbReference>
<organism evidence="2 3">
    <name type="scientific">Mycena metata</name>
    <dbReference type="NCBI Taxonomy" id="1033252"/>
    <lineage>
        <taxon>Eukaryota</taxon>
        <taxon>Fungi</taxon>
        <taxon>Dikarya</taxon>
        <taxon>Basidiomycota</taxon>
        <taxon>Agaricomycotina</taxon>
        <taxon>Agaricomycetes</taxon>
        <taxon>Agaricomycetidae</taxon>
        <taxon>Agaricales</taxon>
        <taxon>Marasmiineae</taxon>
        <taxon>Mycenaceae</taxon>
        <taxon>Mycena</taxon>
    </lineage>
</organism>